<protein>
    <submittedName>
        <fullName evidence="3">Uncharacterized protein</fullName>
    </submittedName>
</protein>
<feature type="transmembrane region" description="Helical" evidence="2">
    <location>
        <begin position="461"/>
        <end position="484"/>
    </location>
</feature>
<dbReference type="AlphaFoldDB" id="A0A1Z5JL17"/>
<reference evidence="3 4" key="1">
    <citation type="journal article" date="2015" name="Plant Cell">
        <title>Oil accumulation by the oleaginous diatom Fistulifera solaris as revealed by the genome and transcriptome.</title>
        <authorList>
            <person name="Tanaka T."/>
            <person name="Maeda Y."/>
            <person name="Veluchamy A."/>
            <person name="Tanaka M."/>
            <person name="Abida H."/>
            <person name="Marechal E."/>
            <person name="Bowler C."/>
            <person name="Muto M."/>
            <person name="Sunaga Y."/>
            <person name="Tanaka M."/>
            <person name="Yoshino T."/>
            <person name="Taniguchi T."/>
            <person name="Fukuda Y."/>
            <person name="Nemoto M."/>
            <person name="Matsumoto M."/>
            <person name="Wong P.S."/>
            <person name="Aburatani S."/>
            <person name="Fujibuchi W."/>
        </authorList>
    </citation>
    <scope>NUCLEOTIDE SEQUENCE [LARGE SCALE GENOMIC DNA]</scope>
    <source>
        <strain evidence="3 4">JPCC DA0580</strain>
    </source>
</reference>
<keyword evidence="4" id="KW-1185">Reference proteome</keyword>
<feature type="compositionally biased region" description="Basic residues" evidence="1">
    <location>
        <begin position="561"/>
        <end position="574"/>
    </location>
</feature>
<accession>A0A1Z5JL17</accession>
<evidence type="ECO:0000313" key="3">
    <source>
        <dbReference type="EMBL" id="GAX14713.1"/>
    </source>
</evidence>
<gene>
    <name evidence="3" type="ORF">FisN_11Hh254</name>
</gene>
<proteinExistence type="predicted"/>
<comment type="caution">
    <text evidence="3">The sequence shown here is derived from an EMBL/GenBank/DDBJ whole genome shotgun (WGS) entry which is preliminary data.</text>
</comment>
<sequence length="574" mass="66103">MYEEEESDSSLYAPEGKARIALFLVESQASFDNMISITAGLLTSGHQVTLFCQQSEHQILHYLLSRIPCADHWRARSLLTFQAFDEHPFPCNDAFPCEIQNAAGLVKELHSKLRSDPFDLVVTDGIFVAGMVVAELLTMPTIALLEGTNYHLRKIFGPIASNQPWYTWLVRVIYDRLQLLDQMKEFVELNRLRTQFGLKRLRTLTDFWTRENQILMTLQNVSIPKVLRIPSPLLPPCVPCLPNEFSNTATHGSPIALTDTPALIMAVTFPDTTQGRISFRTLMQALSLARASLQEIAQTSALKEDNAGRAKRWSGPSNFIVVRWGKSFEELQPAFVITESPEYVWDSLVRHKPVVGIVTNCDGGDFDYIQNMGFPILCLERHPQSPRELGKAILKFINVENDFTTSSFNPNDGLVWLVSLIDELTNREVHGTMEVLNERIHSLQTILFPELDSYQAYENSAITWLTLAVEYMAWTIMISVLLYVHLKPIFHKFYPFSKRHTRRSHRDMHEKPITLTLIAEEWVDRLPELDYVFDIWKIWLWQELANFQKPKPNESNSSRTTKNKRRTHHHKKKH</sequence>
<name>A0A1Z5JL17_FISSO</name>
<evidence type="ECO:0000256" key="2">
    <source>
        <dbReference type="SAM" id="Phobius"/>
    </source>
</evidence>
<keyword evidence="2" id="KW-0812">Transmembrane</keyword>
<keyword evidence="2" id="KW-0472">Membrane</keyword>
<dbReference type="SUPFAM" id="SSF53756">
    <property type="entry name" value="UDP-Glycosyltransferase/glycogen phosphorylase"/>
    <property type="match status" value="1"/>
</dbReference>
<dbReference type="EMBL" id="BDSP01000082">
    <property type="protein sequence ID" value="GAX14713.1"/>
    <property type="molecule type" value="Genomic_DNA"/>
</dbReference>
<dbReference type="Gene3D" id="3.40.50.2000">
    <property type="entry name" value="Glycogen Phosphorylase B"/>
    <property type="match status" value="1"/>
</dbReference>
<organism evidence="3 4">
    <name type="scientific">Fistulifera solaris</name>
    <name type="common">Oleaginous diatom</name>
    <dbReference type="NCBI Taxonomy" id="1519565"/>
    <lineage>
        <taxon>Eukaryota</taxon>
        <taxon>Sar</taxon>
        <taxon>Stramenopiles</taxon>
        <taxon>Ochrophyta</taxon>
        <taxon>Bacillariophyta</taxon>
        <taxon>Bacillariophyceae</taxon>
        <taxon>Bacillariophycidae</taxon>
        <taxon>Naviculales</taxon>
        <taxon>Naviculaceae</taxon>
        <taxon>Fistulifera</taxon>
    </lineage>
</organism>
<dbReference type="Proteomes" id="UP000198406">
    <property type="component" value="Unassembled WGS sequence"/>
</dbReference>
<keyword evidence="2" id="KW-1133">Transmembrane helix</keyword>
<dbReference type="InParanoid" id="A0A1Z5JL17"/>
<feature type="region of interest" description="Disordered" evidence="1">
    <location>
        <begin position="551"/>
        <end position="574"/>
    </location>
</feature>
<evidence type="ECO:0000256" key="1">
    <source>
        <dbReference type="SAM" id="MobiDB-lite"/>
    </source>
</evidence>
<evidence type="ECO:0000313" key="4">
    <source>
        <dbReference type="Proteomes" id="UP000198406"/>
    </source>
</evidence>